<sequence>MAKSNAMVWRETSGTVGKELTITKKRSGSIQIGKHRRGNTVDPTQKQLNIQSRFKMGTIYAKSILKLPDIYALYKAAAVKAKKDQSAYNLAVRDAFIAPEIRNITTALYTGAIGSTITVRAIDDFRVAGVKVSITNAAGVLIEQGDAAMHANGLDWVYVATVLNDALKGSVITAIARDLPANETVADVVL</sequence>
<gene>
    <name evidence="1" type="ORF">SR876_04540</name>
</gene>
<dbReference type="EMBL" id="CP140154">
    <property type="protein sequence ID" value="WQG90754.1"/>
    <property type="molecule type" value="Genomic_DNA"/>
</dbReference>
<proteinExistence type="predicted"/>
<evidence type="ECO:0000313" key="1">
    <source>
        <dbReference type="EMBL" id="WQG90754.1"/>
    </source>
</evidence>
<name>A0ABZ0XJD9_9BACT</name>
<dbReference type="Proteomes" id="UP001326715">
    <property type="component" value="Chromosome"/>
</dbReference>
<evidence type="ECO:0000313" key="2">
    <source>
        <dbReference type="Proteomes" id="UP001326715"/>
    </source>
</evidence>
<organism evidence="1 2">
    <name type="scientific">Chitinophaga sancti</name>
    <dbReference type="NCBI Taxonomy" id="1004"/>
    <lineage>
        <taxon>Bacteria</taxon>
        <taxon>Pseudomonadati</taxon>
        <taxon>Bacteroidota</taxon>
        <taxon>Chitinophagia</taxon>
        <taxon>Chitinophagales</taxon>
        <taxon>Chitinophagaceae</taxon>
        <taxon>Chitinophaga</taxon>
    </lineage>
</organism>
<accession>A0ABZ0XJD9</accession>
<reference evidence="1 2" key="1">
    <citation type="submission" date="2023-11" db="EMBL/GenBank/DDBJ databases">
        <title>MicrobeMod: A computational toolkit for identifying prokaryotic methylation and restriction-modification with nanopore sequencing.</title>
        <authorList>
            <person name="Crits-Christoph A."/>
            <person name="Kang S.C."/>
            <person name="Lee H."/>
            <person name="Ostrov N."/>
        </authorList>
    </citation>
    <scope>NUCLEOTIDE SEQUENCE [LARGE SCALE GENOMIC DNA]</scope>
    <source>
        <strain evidence="1 2">ATCC 23090</strain>
    </source>
</reference>
<dbReference type="RefSeq" id="WP_322518519.1">
    <property type="nucleotide sequence ID" value="NZ_CBHWAX010000300.1"/>
</dbReference>
<protein>
    <submittedName>
        <fullName evidence="1">Uncharacterized protein</fullName>
    </submittedName>
</protein>
<keyword evidence="2" id="KW-1185">Reference proteome</keyword>